<dbReference type="InterPro" id="IPR002798">
    <property type="entry name" value="SpoIIM-like"/>
</dbReference>
<accession>A0A7V5RQ55</accession>
<dbReference type="Pfam" id="PF01944">
    <property type="entry name" value="SpoIIM"/>
    <property type="match status" value="1"/>
</dbReference>
<feature type="transmembrane region" description="Helical" evidence="1">
    <location>
        <begin position="186"/>
        <end position="203"/>
    </location>
</feature>
<dbReference type="Proteomes" id="UP000885771">
    <property type="component" value="Unassembled WGS sequence"/>
</dbReference>
<protein>
    <submittedName>
        <fullName evidence="2">Stage II sporulation protein M</fullName>
    </submittedName>
</protein>
<dbReference type="PANTHER" id="PTHR35337">
    <property type="entry name" value="SLR1478 PROTEIN"/>
    <property type="match status" value="1"/>
</dbReference>
<dbReference type="EMBL" id="DRLI01000263">
    <property type="protein sequence ID" value="HHM02726.1"/>
    <property type="molecule type" value="Genomic_DNA"/>
</dbReference>
<dbReference type="PANTHER" id="PTHR35337:SF1">
    <property type="entry name" value="SLR1478 PROTEIN"/>
    <property type="match status" value="1"/>
</dbReference>
<comment type="caution">
    <text evidence="2">The sequence shown here is derived from an EMBL/GenBank/DDBJ whole genome shotgun (WGS) entry which is preliminary data.</text>
</comment>
<organism evidence="2">
    <name type="scientific">Caldithrix abyssi</name>
    <dbReference type="NCBI Taxonomy" id="187145"/>
    <lineage>
        <taxon>Bacteria</taxon>
        <taxon>Pseudomonadati</taxon>
        <taxon>Calditrichota</taxon>
        <taxon>Calditrichia</taxon>
        <taxon>Calditrichales</taxon>
        <taxon>Calditrichaceae</taxon>
        <taxon>Caldithrix</taxon>
    </lineage>
</organism>
<evidence type="ECO:0000256" key="1">
    <source>
        <dbReference type="SAM" id="Phobius"/>
    </source>
</evidence>
<proteinExistence type="predicted"/>
<feature type="transmembrane region" description="Helical" evidence="1">
    <location>
        <begin position="158"/>
        <end position="179"/>
    </location>
</feature>
<feature type="transmembrane region" description="Helical" evidence="1">
    <location>
        <begin position="96"/>
        <end position="118"/>
    </location>
</feature>
<gene>
    <name evidence="2" type="ORF">ENJ15_06895</name>
</gene>
<feature type="transmembrane region" description="Helical" evidence="1">
    <location>
        <begin position="215"/>
        <end position="242"/>
    </location>
</feature>
<keyword evidence="1" id="KW-0472">Membrane</keyword>
<keyword evidence="1" id="KW-0812">Transmembrane</keyword>
<keyword evidence="1" id="KW-1133">Transmembrane helix</keyword>
<feature type="transmembrane region" description="Helical" evidence="1">
    <location>
        <begin position="262"/>
        <end position="280"/>
    </location>
</feature>
<name>A0A7V5RQ55_CALAY</name>
<dbReference type="AlphaFoldDB" id="A0A7V5RQ55"/>
<reference evidence="2" key="1">
    <citation type="journal article" date="2020" name="mSystems">
        <title>Genome- and Community-Level Interaction Insights into Carbon Utilization and Element Cycling Functions of Hydrothermarchaeota in Hydrothermal Sediment.</title>
        <authorList>
            <person name="Zhou Z."/>
            <person name="Liu Y."/>
            <person name="Xu W."/>
            <person name="Pan J."/>
            <person name="Luo Z.H."/>
            <person name="Li M."/>
        </authorList>
    </citation>
    <scope>NUCLEOTIDE SEQUENCE [LARGE SCALE GENOMIC DNA]</scope>
    <source>
        <strain evidence="2">HyVt-460</strain>
    </source>
</reference>
<evidence type="ECO:0000313" key="2">
    <source>
        <dbReference type="EMBL" id="HHM02726.1"/>
    </source>
</evidence>
<feature type="transmembrane region" description="Helical" evidence="1">
    <location>
        <begin position="292"/>
        <end position="310"/>
    </location>
</feature>
<sequence length="332" mass="37755">MTEATFIKRNRSFWKEAEEMLNSNREMDVETLSTLYIRLTDDLSWARTYYAESTLCGFLNNLVSRTHQQLYRSRQHNTARLIRFWKRDVPLLFFRYRAYFALSLLITALATGIGWLSAANDDGFVRLILGDAYVNMTLENIENNDPMAVYKKMNETDMFLGITINNIRVSLFAFVFGLFFSVGSAYILFSNGIMLGAFHYLFYAADMLVPALRTIWIHGIIEISAIIIAGGAGLLLGSGFLFPGSHTRLHSFKRAVRDGMKITIGLIPFFIIAGFLESFVTRHTEMPPALNAVILALSAAFIFYYVYYYPGYVHKHLTRRSHGTNNTTAKGA</sequence>